<organism evidence="1 2">
    <name type="scientific">Hyaloperonospora arabidopsidis (strain Emoy2)</name>
    <name type="common">Downy mildew agent</name>
    <name type="synonym">Peronospora arabidopsidis</name>
    <dbReference type="NCBI Taxonomy" id="559515"/>
    <lineage>
        <taxon>Eukaryota</taxon>
        <taxon>Sar</taxon>
        <taxon>Stramenopiles</taxon>
        <taxon>Oomycota</taxon>
        <taxon>Peronosporomycetes</taxon>
        <taxon>Peronosporales</taxon>
        <taxon>Peronosporaceae</taxon>
        <taxon>Hyaloperonospora</taxon>
    </lineage>
</organism>
<proteinExistence type="predicted"/>
<dbReference type="VEuPathDB" id="FungiDB:HpaG808173"/>
<evidence type="ECO:0000313" key="2">
    <source>
        <dbReference type="Proteomes" id="UP000011713"/>
    </source>
</evidence>
<dbReference type="Proteomes" id="UP000011713">
    <property type="component" value="Unassembled WGS sequence"/>
</dbReference>
<dbReference type="EMBL" id="JH598483">
    <property type="status" value="NOT_ANNOTATED_CDS"/>
    <property type="molecule type" value="Genomic_DNA"/>
</dbReference>
<accession>M4BP35</accession>
<dbReference type="InParanoid" id="M4BP35"/>
<dbReference type="AlphaFoldDB" id="M4BP35"/>
<dbReference type="EnsemblProtists" id="HpaT808173">
    <property type="protein sequence ID" value="HpaP808173"/>
    <property type="gene ID" value="HpaG808173"/>
</dbReference>
<dbReference type="HOGENOM" id="CLU_2745485_0_0_1"/>
<sequence length="71" mass="8264">MNGPLRPKEQSACTVLTYMDRQLVFFATESIHVRRMRLTLANVTFPHWVLLLRSVTCHDTRSAISFNESRI</sequence>
<reference evidence="2" key="1">
    <citation type="journal article" date="2010" name="Science">
        <title>Signatures of adaptation to obligate biotrophy in the Hyaloperonospora arabidopsidis genome.</title>
        <authorList>
            <person name="Baxter L."/>
            <person name="Tripathy S."/>
            <person name="Ishaque N."/>
            <person name="Boot N."/>
            <person name="Cabral A."/>
            <person name="Kemen E."/>
            <person name="Thines M."/>
            <person name="Ah-Fong A."/>
            <person name="Anderson R."/>
            <person name="Badejoko W."/>
            <person name="Bittner-Eddy P."/>
            <person name="Boore J.L."/>
            <person name="Chibucos M.C."/>
            <person name="Coates M."/>
            <person name="Dehal P."/>
            <person name="Delehaunty K."/>
            <person name="Dong S."/>
            <person name="Downton P."/>
            <person name="Dumas B."/>
            <person name="Fabro G."/>
            <person name="Fronick C."/>
            <person name="Fuerstenberg S.I."/>
            <person name="Fulton L."/>
            <person name="Gaulin E."/>
            <person name="Govers F."/>
            <person name="Hughes L."/>
            <person name="Humphray S."/>
            <person name="Jiang R.H."/>
            <person name="Judelson H."/>
            <person name="Kamoun S."/>
            <person name="Kyung K."/>
            <person name="Meijer H."/>
            <person name="Minx P."/>
            <person name="Morris P."/>
            <person name="Nelson J."/>
            <person name="Phuntumart V."/>
            <person name="Qutob D."/>
            <person name="Rehmany A."/>
            <person name="Rougon-Cardoso A."/>
            <person name="Ryden P."/>
            <person name="Torto-Alalibo T."/>
            <person name="Studholme D."/>
            <person name="Wang Y."/>
            <person name="Win J."/>
            <person name="Wood J."/>
            <person name="Clifton S.W."/>
            <person name="Rogers J."/>
            <person name="Van den Ackerveken G."/>
            <person name="Jones J.D."/>
            <person name="McDowell J.M."/>
            <person name="Beynon J."/>
            <person name="Tyler B.M."/>
        </authorList>
    </citation>
    <scope>NUCLEOTIDE SEQUENCE [LARGE SCALE GENOMIC DNA]</scope>
    <source>
        <strain evidence="2">Emoy2</strain>
    </source>
</reference>
<reference evidence="1" key="2">
    <citation type="submission" date="2015-06" db="UniProtKB">
        <authorList>
            <consortium name="EnsemblProtists"/>
        </authorList>
    </citation>
    <scope>IDENTIFICATION</scope>
    <source>
        <strain evidence="1">Emoy2</strain>
    </source>
</reference>
<name>M4BP35_HYAAE</name>
<evidence type="ECO:0000313" key="1">
    <source>
        <dbReference type="EnsemblProtists" id="HpaP808173"/>
    </source>
</evidence>
<protein>
    <submittedName>
        <fullName evidence="1">Uncharacterized protein</fullName>
    </submittedName>
</protein>
<keyword evidence="2" id="KW-1185">Reference proteome</keyword>